<evidence type="ECO:0000313" key="3">
    <source>
        <dbReference type="EMBL" id="GEW98032.1"/>
    </source>
</evidence>
<comment type="caution">
    <text evidence="3">The sequence shown here is derived from an EMBL/GenBank/DDBJ whole genome shotgun (WGS) entry which is preliminary data.</text>
</comment>
<proteinExistence type="predicted"/>
<evidence type="ECO:0000256" key="1">
    <source>
        <dbReference type="SAM" id="MobiDB-lite"/>
    </source>
</evidence>
<dbReference type="SUPFAM" id="SSF56672">
    <property type="entry name" value="DNA/RNA polymerases"/>
    <property type="match status" value="1"/>
</dbReference>
<sequence>MYDSWESRIHLFIKGKKHDRMMLDSTDNGPLVYPTVKENGQTRPKKYSELTEAQKLLDDCDVQGTNIILHDLPPDLTLQLYTIYLSHHNIQVIQCIYLLRNRGIATTSKGNVIVGPPRVVKCYNYQGEGNMARQCTQPKRPRNAAWFKEKLMLVEAQEVGQILDEEQLAFLADPDCDDLSSAKAVLMANLSSYDPQILSEELLVYASQTCPNSPKPSEKLVVVTLINKEKRVRFTEPVTSLNNNPKQIDSFKTKDSNKPLLTSTGVKPTTSASGSKPSGNTKNNMITNALVKHSMRNAKFEYICAIFNKCLFVDNHDMYLVDFVNDMNVPLKSKSNRNKKIKAWKPTGCPDHPLVSGLRMFKTCDREPLSAHELLPIAAAPRAVEIADSPISTSIDQDAPSSNSTFEGLSSNVRPSHNSFELIGRRTNDNLIGNIIGDPYRSIDAMQEDIYEFKRLQVWELVSCLDKVILIKLKWIYKVKTDEFGRVLKNKARLVSQGFRKEEGIYFEESFASVARIDAIRIFVANAANKNMTIFQMDIKTAFLKGELKKEVYVSQLKGFVDQEYPSHVYKLKKTLYGLKQAPHAWYDMLSSFLISQHFSKGAIDPTLFTQKARNDLLLL</sequence>
<accession>A0A699GYZ7</accession>
<dbReference type="EMBL" id="BKCJ010083348">
    <property type="protein sequence ID" value="GEW98032.1"/>
    <property type="molecule type" value="Genomic_DNA"/>
</dbReference>
<dbReference type="AlphaFoldDB" id="A0A699GYZ7"/>
<organism evidence="3">
    <name type="scientific">Tanacetum cinerariifolium</name>
    <name type="common">Dalmatian daisy</name>
    <name type="synonym">Chrysanthemum cinerariifolium</name>
    <dbReference type="NCBI Taxonomy" id="118510"/>
    <lineage>
        <taxon>Eukaryota</taxon>
        <taxon>Viridiplantae</taxon>
        <taxon>Streptophyta</taxon>
        <taxon>Embryophyta</taxon>
        <taxon>Tracheophyta</taxon>
        <taxon>Spermatophyta</taxon>
        <taxon>Magnoliopsida</taxon>
        <taxon>eudicotyledons</taxon>
        <taxon>Gunneridae</taxon>
        <taxon>Pentapetalae</taxon>
        <taxon>asterids</taxon>
        <taxon>campanulids</taxon>
        <taxon>Asterales</taxon>
        <taxon>Asteraceae</taxon>
        <taxon>Asteroideae</taxon>
        <taxon>Anthemideae</taxon>
        <taxon>Anthemidinae</taxon>
        <taxon>Tanacetum</taxon>
    </lineage>
</organism>
<dbReference type="InterPro" id="IPR043502">
    <property type="entry name" value="DNA/RNA_pol_sf"/>
</dbReference>
<dbReference type="Pfam" id="PF07727">
    <property type="entry name" value="RVT_2"/>
    <property type="match status" value="1"/>
</dbReference>
<protein>
    <submittedName>
        <fullName evidence="3">Retrovirus-related Pol polyprotein from transposon TNT 1-94</fullName>
    </submittedName>
</protein>
<reference evidence="3" key="1">
    <citation type="journal article" date="2019" name="Sci. Rep.">
        <title>Draft genome of Tanacetum cinerariifolium, the natural source of mosquito coil.</title>
        <authorList>
            <person name="Yamashiro T."/>
            <person name="Shiraishi A."/>
            <person name="Satake H."/>
            <person name="Nakayama K."/>
        </authorList>
    </citation>
    <scope>NUCLEOTIDE SEQUENCE</scope>
</reference>
<dbReference type="InterPro" id="IPR013103">
    <property type="entry name" value="RVT_2"/>
</dbReference>
<name>A0A699GYZ7_TANCI</name>
<gene>
    <name evidence="3" type="ORF">Tci_270008</name>
</gene>
<feature type="domain" description="Reverse transcriptase Ty1/copia-type" evidence="2">
    <location>
        <begin position="457"/>
        <end position="615"/>
    </location>
</feature>
<feature type="region of interest" description="Disordered" evidence="1">
    <location>
        <begin position="245"/>
        <end position="284"/>
    </location>
</feature>
<evidence type="ECO:0000259" key="2">
    <source>
        <dbReference type="Pfam" id="PF07727"/>
    </source>
</evidence>
<feature type="compositionally biased region" description="Polar residues" evidence="1">
    <location>
        <begin position="259"/>
        <end position="284"/>
    </location>
</feature>